<comment type="similarity">
    <text evidence="1">Belongs to the protease inhibitor I3 (leguminous Kunitz-type inhibitor) family.</text>
</comment>
<comment type="caution">
    <text evidence="2">The sequence shown here is derived from an EMBL/GenBank/DDBJ whole genome shotgun (WGS) entry which is preliminary data.</text>
</comment>
<dbReference type="OrthoDB" id="1872570at2759"/>
<evidence type="ECO:0000256" key="1">
    <source>
        <dbReference type="ARBA" id="ARBA00005440"/>
    </source>
</evidence>
<dbReference type="PANTHER" id="PTHR33107">
    <property type="entry name" value="KUNITZ TRYPSIN INHIBITOR 2"/>
    <property type="match status" value="1"/>
</dbReference>
<dbReference type="GO" id="GO:0004866">
    <property type="term" value="F:endopeptidase inhibitor activity"/>
    <property type="evidence" value="ECO:0007669"/>
    <property type="project" value="InterPro"/>
</dbReference>
<dbReference type="AlphaFoldDB" id="A0A2G9GT58"/>
<protein>
    <submittedName>
        <fullName evidence="2">Uncharacterized protein</fullName>
    </submittedName>
</protein>
<evidence type="ECO:0000313" key="2">
    <source>
        <dbReference type="EMBL" id="PIN08469.1"/>
    </source>
</evidence>
<name>A0A2G9GT58_9LAMI</name>
<accession>A0A2G9GT58</accession>
<dbReference type="InterPro" id="IPR002160">
    <property type="entry name" value="Prot_inh_Kunz-lg"/>
</dbReference>
<evidence type="ECO:0000313" key="3">
    <source>
        <dbReference type="Proteomes" id="UP000231279"/>
    </source>
</evidence>
<proteinExistence type="inferred from homology"/>
<dbReference type="PANTHER" id="PTHR33107:SF5">
    <property type="entry name" value="KUNITZ TRYPSIN INHIBITOR 5"/>
    <property type="match status" value="1"/>
</dbReference>
<dbReference type="InterPro" id="IPR011065">
    <property type="entry name" value="Kunitz_inhibitor_STI-like_sf"/>
</dbReference>
<dbReference type="SUPFAM" id="SSF50386">
    <property type="entry name" value="STI-like"/>
    <property type="match status" value="1"/>
</dbReference>
<dbReference type="Gene3D" id="2.80.10.50">
    <property type="match status" value="2"/>
</dbReference>
<organism evidence="2 3">
    <name type="scientific">Handroanthus impetiginosus</name>
    <dbReference type="NCBI Taxonomy" id="429701"/>
    <lineage>
        <taxon>Eukaryota</taxon>
        <taxon>Viridiplantae</taxon>
        <taxon>Streptophyta</taxon>
        <taxon>Embryophyta</taxon>
        <taxon>Tracheophyta</taxon>
        <taxon>Spermatophyta</taxon>
        <taxon>Magnoliopsida</taxon>
        <taxon>eudicotyledons</taxon>
        <taxon>Gunneridae</taxon>
        <taxon>Pentapetalae</taxon>
        <taxon>asterids</taxon>
        <taxon>lamiids</taxon>
        <taxon>Lamiales</taxon>
        <taxon>Bignoniaceae</taxon>
        <taxon>Crescentiina</taxon>
        <taxon>Tabebuia alliance</taxon>
        <taxon>Handroanthus</taxon>
    </lineage>
</organism>
<dbReference type="SMART" id="SM00452">
    <property type="entry name" value="STI"/>
    <property type="match status" value="1"/>
</dbReference>
<reference evidence="3" key="1">
    <citation type="journal article" date="2018" name="Gigascience">
        <title>Genome assembly of the Pink Ipe (Handroanthus impetiginosus, Bignoniaceae), a highly valued, ecologically keystone Neotropical timber forest tree.</title>
        <authorList>
            <person name="Silva-Junior O.B."/>
            <person name="Grattapaglia D."/>
            <person name="Novaes E."/>
            <person name="Collevatti R.G."/>
        </authorList>
    </citation>
    <scope>NUCLEOTIDE SEQUENCE [LARGE SCALE GENOMIC DNA]</scope>
    <source>
        <strain evidence="3">cv. UFG-1</strain>
    </source>
</reference>
<gene>
    <name evidence="2" type="ORF">CDL12_18960</name>
</gene>
<sequence length="128" mass="13918">MLLVIRGRGGGLTLASTGNETCPLSVVQEQLEVKNGLPLTFRPLNSKNGVVRVSTDQNIKFSVGSICVQSIVWKLDSHYELTGQYFITTGGLEGNPVICKDVGIFLQDGKSRLALTDDAPFRVMFMKA</sequence>
<dbReference type="Pfam" id="PF00197">
    <property type="entry name" value="Kunitz_legume"/>
    <property type="match status" value="1"/>
</dbReference>
<dbReference type="EMBL" id="NKXS01003804">
    <property type="protein sequence ID" value="PIN08469.1"/>
    <property type="molecule type" value="Genomic_DNA"/>
</dbReference>
<keyword evidence="3" id="KW-1185">Reference proteome</keyword>
<dbReference type="STRING" id="429701.A0A2G9GT58"/>
<dbReference type="Proteomes" id="UP000231279">
    <property type="component" value="Unassembled WGS sequence"/>
</dbReference>